<protein>
    <submittedName>
        <fullName evidence="1">Uncharacterized protein</fullName>
    </submittedName>
</protein>
<dbReference type="AlphaFoldDB" id="A0A485LVL6"/>
<dbReference type="SUPFAM" id="SSF52467">
    <property type="entry name" value="DHS-like NAD/FAD-binding domain"/>
    <property type="match status" value="1"/>
</dbReference>
<evidence type="ECO:0000313" key="1">
    <source>
        <dbReference type="EMBL" id="VFU11580.1"/>
    </source>
</evidence>
<reference evidence="1" key="1">
    <citation type="submission" date="2019-03" db="EMBL/GenBank/DDBJ databases">
        <authorList>
            <person name="Hao L."/>
        </authorList>
    </citation>
    <scope>NUCLEOTIDE SEQUENCE</scope>
</reference>
<sequence>MAAVEDVIFLGAGASASEGAPVQKDLFCEFFRTDRTNSSHPENIGRLAKFFRDFFGIDVRDPLSDTMFPSFEETLGILEIAMDRGESFRGYSIATGAPDVQTIREDLIFLIALVLNRTLQNPKGHHRELVNRLEREGRMLCTAFISLNYDILIDNALTELHPGIDIDYGVEFTNYHRECNWQIPRRECSVFLLKLHGSLNWLYCPTCISLTLTPREREVARLVEHTIPCAQCGMPMAPIITPPTFLKGMKNYFLNQIMHTSYEVLKNAKRIIFCGYSFPDADLLVRYLLKRLELNYDPRPDILVLNSYEGKRQASKVLEEQRYKRFFRNKDQVRYLDMTFSDFCRNGVG</sequence>
<name>A0A485LVL6_9ZZZZ</name>
<accession>A0A485LVL6</accession>
<dbReference type="Pfam" id="PF13289">
    <property type="entry name" value="SIR2_2"/>
    <property type="match status" value="1"/>
</dbReference>
<proteinExistence type="predicted"/>
<organism evidence="1">
    <name type="scientific">anaerobic digester metagenome</name>
    <dbReference type="NCBI Taxonomy" id="1263854"/>
    <lineage>
        <taxon>unclassified sequences</taxon>
        <taxon>metagenomes</taxon>
        <taxon>ecological metagenomes</taxon>
    </lineage>
</organism>
<dbReference type="EMBL" id="CAADRM010000013">
    <property type="protein sequence ID" value="VFU11580.1"/>
    <property type="molecule type" value="Genomic_DNA"/>
</dbReference>
<dbReference type="InterPro" id="IPR029035">
    <property type="entry name" value="DHS-like_NAD/FAD-binding_dom"/>
</dbReference>
<gene>
    <name evidence="1" type="ORF">SCFA_110043</name>
</gene>